<feature type="transmembrane region" description="Helical" evidence="8">
    <location>
        <begin position="7"/>
        <end position="27"/>
    </location>
</feature>
<keyword evidence="4" id="KW-1003">Cell membrane</keyword>
<dbReference type="PANTHER" id="PTHR30472">
    <property type="entry name" value="FERRIC ENTEROBACTIN TRANSPORT SYSTEM PERMEASE PROTEIN"/>
    <property type="match status" value="1"/>
</dbReference>
<feature type="transmembrane region" description="Helical" evidence="8">
    <location>
        <begin position="353"/>
        <end position="371"/>
    </location>
</feature>
<evidence type="ECO:0000256" key="3">
    <source>
        <dbReference type="ARBA" id="ARBA00022448"/>
    </source>
</evidence>
<proteinExistence type="inferred from homology"/>
<dbReference type="AlphaFoldDB" id="A0A242NU90"/>
<protein>
    <submittedName>
        <fullName evidence="9">Fe3+-hydroxamate ABC transporter permease FhuB</fullName>
    </submittedName>
</protein>
<feature type="transmembrane region" description="Helical" evidence="8">
    <location>
        <begin position="275"/>
        <end position="296"/>
    </location>
</feature>
<reference evidence="9 10" key="1">
    <citation type="submission" date="2017-03" db="EMBL/GenBank/DDBJ databases">
        <title>Comparative genomics of honeybee gut symbionts reveal geographically distinct and subgroup specific antibiotic resistance.</title>
        <authorList>
            <person name="Ludvigsen J."/>
            <person name="Porcellato D."/>
            <person name="Labee-Lund T.M."/>
            <person name="Amdam G.V."/>
            <person name="Rudi K."/>
        </authorList>
    </citation>
    <scope>NUCLEOTIDE SEQUENCE [LARGE SCALE GENOMIC DNA]</scope>
    <source>
        <strain evidence="9 10">A-4-12</strain>
    </source>
</reference>
<keyword evidence="6 8" id="KW-1133">Transmembrane helix</keyword>
<comment type="subcellular location">
    <subcellularLocation>
        <location evidence="1">Cell membrane</location>
        <topology evidence="1">Multi-pass membrane protein</topology>
    </subcellularLocation>
</comment>
<gene>
    <name evidence="9" type="ORF">B6D06_06560</name>
</gene>
<keyword evidence="5 8" id="KW-0812">Transmembrane</keyword>
<dbReference type="GO" id="GO:0033214">
    <property type="term" value="P:siderophore-iron import into cell"/>
    <property type="evidence" value="ECO:0007669"/>
    <property type="project" value="TreeGrafter"/>
</dbReference>
<dbReference type="Pfam" id="PF01032">
    <property type="entry name" value="FecCD"/>
    <property type="match status" value="2"/>
</dbReference>
<evidence type="ECO:0000256" key="2">
    <source>
        <dbReference type="ARBA" id="ARBA00007935"/>
    </source>
</evidence>
<feature type="transmembrane region" description="Helical" evidence="8">
    <location>
        <begin position="246"/>
        <end position="263"/>
    </location>
</feature>
<dbReference type="NCBIfam" id="NF007866">
    <property type="entry name" value="PRK10577.1-2"/>
    <property type="match status" value="1"/>
</dbReference>
<dbReference type="Proteomes" id="UP000194968">
    <property type="component" value="Unassembled WGS sequence"/>
</dbReference>
<evidence type="ECO:0000256" key="1">
    <source>
        <dbReference type="ARBA" id="ARBA00004651"/>
    </source>
</evidence>
<feature type="transmembrane region" description="Helical" evidence="8">
    <location>
        <begin position="54"/>
        <end position="75"/>
    </location>
</feature>
<dbReference type="GO" id="GO:0022857">
    <property type="term" value="F:transmembrane transporter activity"/>
    <property type="evidence" value="ECO:0007669"/>
    <property type="project" value="InterPro"/>
</dbReference>
<organism evidence="9 10">
    <name type="scientific">Gilliamella apis</name>
    <dbReference type="NCBI Taxonomy" id="1970738"/>
    <lineage>
        <taxon>Bacteria</taxon>
        <taxon>Pseudomonadati</taxon>
        <taxon>Pseudomonadota</taxon>
        <taxon>Gammaproteobacteria</taxon>
        <taxon>Orbales</taxon>
        <taxon>Orbaceae</taxon>
        <taxon>Gilliamella</taxon>
    </lineage>
</organism>
<dbReference type="InterPro" id="IPR000522">
    <property type="entry name" value="ABC_transptr_permease_BtuC"/>
</dbReference>
<dbReference type="OrthoDB" id="9811721at2"/>
<feature type="transmembrane region" description="Helical" evidence="8">
    <location>
        <begin position="87"/>
        <end position="106"/>
    </location>
</feature>
<name>A0A242NU90_9GAMM</name>
<dbReference type="CDD" id="cd06550">
    <property type="entry name" value="TM_ABC_iron-siderophores_like"/>
    <property type="match status" value="2"/>
</dbReference>
<feature type="transmembrane region" description="Helical" evidence="8">
    <location>
        <begin position="479"/>
        <end position="500"/>
    </location>
</feature>
<feature type="transmembrane region" description="Helical" evidence="8">
    <location>
        <begin position="222"/>
        <end position="240"/>
    </location>
</feature>
<accession>A0A242NU90</accession>
<evidence type="ECO:0000256" key="5">
    <source>
        <dbReference type="ARBA" id="ARBA00022692"/>
    </source>
</evidence>
<feature type="transmembrane region" description="Helical" evidence="8">
    <location>
        <begin position="112"/>
        <end position="132"/>
    </location>
</feature>
<feature type="transmembrane region" description="Helical" evidence="8">
    <location>
        <begin position="302"/>
        <end position="323"/>
    </location>
</feature>
<feature type="transmembrane region" description="Helical" evidence="8">
    <location>
        <begin position="520"/>
        <end position="541"/>
    </location>
</feature>
<feature type="transmembrane region" description="Helical" evidence="8">
    <location>
        <begin position="449"/>
        <end position="467"/>
    </location>
</feature>
<dbReference type="InterPro" id="IPR037294">
    <property type="entry name" value="ABC_BtuC-like"/>
</dbReference>
<sequence>MSALKKIILINLSLFLLALIAIVWIIVHELHQPFLQVDLIQVSVLKRIILVDNWLPRFTMALLVGGALGISTIILQQVTYNPLASDSTLAVSSGAYIALLGTHLFIPSLLLWLSSAMIAFLGGLASLLLVFIMSYRNQFLPIRMLLSGLILNLYLGALATALVIFHPEAAKNIFAWQAGSLIQDSWHDVKQIVIVSLIAFAILILLLRSFEVMQLGETQAKSLGVPVVVLRVVCILFVAYLCATTLSLVGMIGFIGLAAATMINQLQLTKAWHKLLFSYTTAGLILLLTDCLLVIIQFYCSFYLPVGTVSAFIGTPLLLYLIFKALPTTISISNSNSLTRCDLLTPIKTRGHWILAILIILILLWSSLTISNTQYGFISTGWNHSLLNIKLPRIITAISAGIMLSMCGVLLQCMTHNSLASPDLLGISSGAAIAIIVTVMAMGYDIMPLWLPGLLGALLTFLFIIAINIKNKFQPEKVILTGIAFAAFLTALIQLFLVTGDPRIQYLLIWLSGSTYSSGLLSSVVIFLVALFILFILLIFSRPISLLELPENMSNALGMNSNIARFLLIVVSTILITLATLQIGPLSFIGLLAPLITRIIGYHFIRSQLLMSSLIGSILMIAADWLGRNIMFPYEIPTGVMASLIGGSCFIYLIRRS</sequence>
<feature type="transmembrane region" description="Helical" evidence="8">
    <location>
        <begin position="587"/>
        <end position="605"/>
    </location>
</feature>
<dbReference type="Gene3D" id="1.10.3470.10">
    <property type="entry name" value="ABC transporter involved in vitamin B12 uptake, BtuC"/>
    <property type="match status" value="2"/>
</dbReference>
<dbReference type="PANTHER" id="PTHR30472:SF37">
    <property type="entry name" value="FE(3+) DICITRATE TRANSPORT SYSTEM PERMEASE PROTEIN FECD-RELATED"/>
    <property type="match status" value="1"/>
</dbReference>
<feature type="transmembrane region" description="Helical" evidence="8">
    <location>
        <begin position="562"/>
        <end position="581"/>
    </location>
</feature>
<comment type="similarity">
    <text evidence="2">Belongs to the binding-protein-dependent transport system permease family. FecCD subfamily.</text>
</comment>
<feature type="transmembrane region" description="Helical" evidence="8">
    <location>
        <begin position="636"/>
        <end position="654"/>
    </location>
</feature>
<feature type="transmembrane region" description="Helical" evidence="8">
    <location>
        <begin position="144"/>
        <end position="165"/>
    </location>
</feature>
<dbReference type="RefSeq" id="WP_086320572.1">
    <property type="nucleotide sequence ID" value="NZ_NASK01000095.1"/>
</dbReference>
<evidence type="ECO:0000256" key="7">
    <source>
        <dbReference type="ARBA" id="ARBA00023136"/>
    </source>
</evidence>
<dbReference type="EMBL" id="NASK01000095">
    <property type="protein sequence ID" value="OTQ49461.1"/>
    <property type="molecule type" value="Genomic_DNA"/>
</dbReference>
<dbReference type="SUPFAM" id="SSF81345">
    <property type="entry name" value="ABC transporter involved in vitamin B12 uptake, BtuC"/>
    <property type="match status" value="2"/>
</dbReference>
<evidence type="ECO:0000313" key="10">
    <source>
        <dbReference type="Proteomes" id="UP000194968"/>
    </source>
</evidence>
<evidence type="ECO:0000313" key="9">
    <source>
        <dbReference type="EMBL" id="OTQ49461.1"/>
    </source>
</evidence>
<comment type="caution">
    <text evidence="9">The sequence shown here is derived from an EMBL/GenBank/DDBJ whole genome shotgun (WGS) entry which is preliminary data.</text>
</comment>
<feature type="transmembrane region" description="Helical" evidence="8">
    <location>
        <begin position="423"/>
        <end position="443"/>
    </location>
</feature>
<dbReference type="GO" id="GO:0005886">
    <property type="term" value="C:plasma membrane"/>
    <property type="evidence" value="ECO:0007669"/>
    <property type="project" value="UniProtKB-SubCell"/>
</dbReference>
<keyword evidence="3" id="KW-0813">Transport</keyword>
<feature type="transmembrane region" description="Helical" evidence="8">
    <location>
        <begin position="391"/>
        <end position="411"/>
    </location>
</feature>
<evidence type="ECO:0000256" key="4">
    <source>
        <dbReference type="ARBA" id="ARBA00022475"/>
    </source>
</evidence>
<feature type="transmembrane region" description="Helical" evidence="8">
    <location>
        <begin position="612"/>
        <end position="630"/>
    </location>
</feature>
<evidence type="ECO:0000256" key="8">
    <source>
        <dbReference type="SAM" id="Phobius"/>
    </source>
</evidence>
<feature type="transmembrane region" description="Helical" evidence="8">
    <location>
        <begin position="192"/>
        <end position="210"/>
    </location>
</feature>
<keyword evidence="7 8" id="KW-0472">Membrane</keyword>
<evidence type="ECO:0000256" key="6">
    <source>
        <dbReference type="ARBA" id="ARBA00022989"/>
    </source>
</evidence>